<evidence type="ECO:0000256" key="5">
    <source>
        <dbReference type="ARBA" id="ARBA00022729"/>
    </source>
</evidence>
<evidence type="ECO:0000313" key="11">
    <source>
        <dbReference type="Proteomes" id="UP001177003"/>
    </source>
</evidence>
<accession>A0AA36E6B9</accession>
<dbReference type="GO" id="GO:0048046">
    <property type="term" value="C:apoplast"/>
    <property type="evidence" value="ECO:0007669"/>
    <property type="project" value="UniProtKB-SubCell"/>
</dbReference>
<dbReference type="AlphaFoldDB" id="A0AA36E6B9"/>
<organism evidence="10 11">
    <name type="scientific">Lactuca saligna</name>
    <name type="common">Willowleaf lettuce</name>
    <dbReference type="NCBI Taxonomy" id="75948"/>
    <lineage>
        <taxon>Eukaryota</taxon>
        <taxon>Viridiplantae</taxon>
        <taxon>Streptophyta</taxon>
        <taxon>Embryophyta</taxon>
        <taxon>Tracheophyta</taxon>
        <taxon>Spermatophyta</taxon>
        <taxon>Magnoliopsida</taxon>
        <taxon>eudicotyledons</taxon>
        <taxon>Gunneridae</taxon>
        <taxon>Pentapetalae</taxon>
        <taxon>asterids</taxon>
        <taxon>campanulids</taxon>
        <taxon>Asterales</taxon>
        <taxon>Asteraceae</taxon>
        <taxon>Cichorioideae</taxon>
        <taxon>Cichorieae</taxon>
        <taxon>Lactucinae</taxon>
        <taxon>Lactuca</taxon>
    </lineage>
</organism>
<name>A0AA36E6B9_LACSI</name>
<evidence type="ECO:0000256" key="3">
    <source>
        <dbReference type="ARBA" id="ARBA00022512"/>
    </source>
</evidence>
<dbReference type="InterPro" id="IPR004873">
    <property type="entry name" value="BURP_dom"/>
</dbReference>
<keyword evidence="3" id="KW-0964">Secreted</keyword>
<proteinExistence type="predicted"/>
<evidence type="ECO:0000313" key="10">
    <source>
        <dbReference type="EMBL" id="CAI9283873.1"/>
    </source>
</evidence>
<sequence>MKTHETLCLLGLLVMPPGVLHVCPYYTGGIFMGIKLLGSSNLRRANSSEYYYYYNIFRCLELFKCCGFKCQLAMFGSLESSHLHLMLPICTDKSKWFVELLQTKVTHLLHTHRQMKMDKRVKFNICCFLFVLLSSIFVSIVEATPPVANLSKSNPFSPKSSITRYWKTQISNRFPIPSFLLSKASPLSPFEFSLFTKLASNHSLSSHLSSFCSSADLFCFSDPTSINSSRLKDTNFAVYNSKRFSTYGSSQIGGADTFKNYSENINFASSGFARYSGISTGHHEGFTSYATDANVANSNFTSYATDATGANGNNHAMSFKSYVDDTNSGNQQFMNYGKNGNGVPVGFTGYGDTSNVIGSTFSHYADLANGANDTFKAYSSNANNPKNDFKAYGGNSGNAGSDSFVSYRDGANSGTDTFLSYSRKSNSGKTNFVNYGKSFNPGVDSFREYGKGSTGQSTGFSIYALNTTFKDYTKTGVTFGQYTKPGLKTGTTKVSGSSVNKWPEPVKFFREKMLKKGTVMTMPDIVDKMPKRSFLPRAITSKLPFATDKLSGVKEVFQARDSSILERVLTNTLSECERAPSQGETKQCVGSIEDMIDFAVSVLGHDVVARTTENVRGSKKEVMIGEVKGVNGGRLTKSVSCHQSLYPYLLYYCHSVPKVRVYVADILDVYNKVKINTGVAICHIDTSAWSPGHGAFVALGSGPGLIEVCHWIFENDMTWTTLD</sequence>
<keyword evidence="7" id="KW-0472">Membrane</keyword>
<evidence type="ECO:0000256" key="6">
    <source>
        <dbReference type="ARBA" id="ARBA00023180"/>
    </source>
</evidence>
<feature type="transmembrane region" description="Helical" evidence="7">
    <location>
        <begin position="19"/>
        <end position="38"/>
    </location>
</feature>
<evidence type="ECO:0000256" key="1">
    <source>
        <dbReference type="ARBA" id="ARBA00004191"/>
    </source>
</evidence>
<dbReference type="EMBL" id="OX465081">
    <property type="protein sequence ID" value="CAI9283873.1"/>
    <property type="molecule type" value="Genomic_DNA"/>
</dbReference>
<dbReference type="SMART" id="SM01045">
    <property type="entry name" value="BURP"/>
    <property type="match status" value="1"/>
</dbReference>
<reference evidence="10" key="1">
    <citation type="submission" date="2023-04" db="EMBL/GenBank/DDBJ databases">
        <authorList>
            <person name="Vijverberg K."/>
            <person name="Xiong W."/>
            <person name="Schranz E."/>
        </authorList>
    </citation>
    <scope>NUCLEOTIDE SEQUENCE</scope>
</reference>
<dbReference type="PROSITE" id="PS51277">
    <property type="entry name" value="BURP"/>
    <property type="match status" value="1"/>
</dbReference>
<feature type="signal peptide" evidence="8">
    <location>
        <begin position="1"/>
        <end position="21"/>
    </location>
</feature>
<keyword evidence="7" id="KW-1133">Transmembrane helix</keyword>
<gene>
    <name evidence="10" type="ORF">LSALG_LOCUS23443</name>
</gene>
<feature type="domain" description="BURP" evidence="9">
    <location>
        <begin position="508"/>
        <end position="722"/>
    </location>
</feature>
<evidence type="ECO:0000259" key="9">
    <source>
        <dbReference type="PROSITE" id="PS51277"/>
    </source>
</evidence>
<keyword evidence="4" id="KW-0052">Apoplast</keyword>
<evidence type="ECO:0000256" key="4">
    <source>
        <dbReference type="ARBA" id="ARBA00022523"/>
    </source>
</evidence>
<keyword evidence="3" id="KW-0134">Cell wall</keyword>
<dbReference type="PANTHER" id="PTHR31458:SF18">
    <property type="entry name" value="BURP DOMAIN-CONTAINING PROTEIN-RELATED"/>
    <property type="match status" value="1"/>
</dbReference>
<evidence type="ECO:0000256" key="2">
    <source>
        <dbReference type="ARBA" id="ARBA00004271"/>
    </source>
</evidence>
<evidence type="ECO:0000256" key="8">
    <source>
        <dbReference type="SAM" id="SignalP"/>
    </source>
</evidence>
<evidence type="ECO:0000256" key="7">
    <source>
        <dbReference type="SAM" id="Phobius"/>
    </source>
</evidence>
<keyword evidence="5 8" id="KW-0732">Signal</keyword>
<dbReference type="Pfam" id="PF03181">
    <property type="entry name" value="BURP"/>
    <property type="match status" value="1"/>
</dbReference>
<dbReference type="Proteomes" id="UP001177003">
    <property type="component" value="Chromosome 5"/>
</dbReference>
<keyword evidence="7" id="KW-0812">Transmembrane</keyword>
<dbReference type="PANTHER" id="PTHR31458">
    <property type="entry name" value="POLYGALACTURONASE 1 BETA-LIKE PROTEIN 2"/>
    <property type="match status" value="1"/>
</dbReference>
<dbReference type="InterPro" id="IPR051897">
    <property type="entry name" value="PG-associated_BURP"/>
</dbReference>
<feature type="chain" id="PRO_5041439173" description="BURP domain-containing protein" evidence="8">
    <location>
        <begin position="22"/>
        <end position="723"/>
    </location>
</feature>
<keyword evidence="11" id="KW-1185">Reference proteome</keyword>
<keyword evidence="6" id="KW-0325">Glycoprotein</keyword>
<feature type="transmembrane region" description="Helical" evidence="7">
    <location>
        <begin position="123"/>
        <end position="141"/>
    </location>
</feature>
<protein>
    <recommendedName>
        <fullName evidence="9">BURP domain-containing protein</fullName>
    </recommendedName>
</protein>
<comment type="subcellular location">
    <subcellularLocation>
        <location evidence="1">Secreted</location>
        <location evidence="1">Cell wall</location>
    </subcellularLocation>
    <subcellularLocation>
        <location evidence="2">Secreted</location>
        <location evidence="2">Extracellular space</location>
        <location evidence="2">Apoplast</location>
    </subcellularLocation>
</comment>